<evidence type="ECO:0000256" key="3">
    <source>
        <dbReference type="ARBA" id="ARBA00022475"/>
    </source>
</evidence>
<comment type="subcellular location">
    <subcellularLocation>
        <location evidence="1">Cell membrane</location>
        <topology evidence="1">Multi-pass membrane protein</topology>
    </subcellularLocation>
</comment>
<dbReference type="Gene3D" id="1.10.287.1260">
    <property type="match status" value="1"/>
</dbReference>
<gene>
    <name evidence="11" type="ORF">H1R19_16710</name>
</gene>
<dbReference type="Gene3D" id="3.30.70.100">
    <property type="match status" value="1"/>
</dbReference>
<evidence type="ECO:0000313" key="11">
    <source>
        <dbReference type="EMBL" id="QMT00531.1"/>
    </source>
</evidence>
<dbReference type="InterPro" id="IPR006685">
    <property type="entry name" value="MscS_channel_2nd"/>
</dbReference>
<comment type="similarity">
    <text evidence="2">Belongs to the MscS (TC 1.A.23) family.</text>
</comment>
<keyword evidence="5 8" id="KW-1133">Transmembrane helix</keyword>
<dbReference type="Pfam" id="PF21082">
    <property type="entry name" value="MS_channel_3rd"/>
    <property type="match status" value="1"/>
</dbReference>
<feature type="transmembrane region" description="Helical" evidence="8">
    <location>
        <begin position="85"/>
        <end position="108"/>
    </location>
</feature>
<reference evidence="12" key="1">
    <citation type="submission" date="2020-07" db="EMBL/GenBank/DDBJ databases">
        <title>novel species isolated from the respiratory tract of Marmot.</title>
        <authorList>
            <person name="Zhang G."/>
        </authorList>
    </citation>
    <scope>NUCLEOTIDE SEQUENCE [LARGE SCALE GENOMIC DNA]</scope>
    <source>
        <strain evidence="12">686</strain>
    </source>
</reference>
<feature type="region of interest" description="Disordered" evidence="7">
    <location>
        <begin position="295"/>
        <end position="320"/>
    </location>
</feature>
<dbReference type="InterPro" id="IPR049278">
    <property type="entry name" value="MS_channel_C"/>
</dbReference>
<name>A0A7D7QYS4_9ACTN</name>
<dbReference type="SUPFAM" id="SSF82689">
    <property type="entry name" value="Mechanosensitive channel protein MscS (YggB), C-terminal domain"/>
    <property type="match status" value="1"/>
</dbReference>
<keyword evidence="4 8" id="KW-0812">Transmembrane</keyword>
<keyword evidence="6 8" id="KW-0472">Membrane</keyword>
<accession>A0A7D7QYS4</accession>
<feature type="domain" description="Mechanosensitive ion channel MscS" evidence="9">
    <location>
        <begin position="131"/>
        <end position="199"/>
    </location>
</feature>
<keyword evidence="3" id="KW-1003">Cell membrane</keyword>
<dbReference type="GO" id="GO:0008381">
    <property type="term" value="F:mechanosensitive monoatomic ion channel activity"/>
    <property type="evidence" value="ECO:0007669"/>
    <property type="project" value="InterPro"/>
</dbReference>
<evidence type="ECO:0000256" key="2">
    <source>
        <dbReference type="ARBA" id="ARBA00008017"/>
    </source>
</evidence>
<dbReference type="InterPro" id="IPR011066">
    <property type="entry name" value="MscS_channel_C_sf"/>
</dbReference>
<evidence type="ECO:0000259" key="10">
    <source>
        <dbReference type="Pfam" id="PF21082"/>
    </source>
</evidence>
<dbReference type="GO" id="GO:0005886">
    <property type="term" value="C:plasma membrane"/>
    <property type="evidence" value="ECO:0007669"/>
    <property type="project" value="UniProtKB-SubCell"/>
</dbReference>
<dbReference type="InterPro" id="IPR023408">
    <property type="entry name" value="MscS_beta-dom_sf"/>
</dbReference>
<proteinExistence type="inferred from homology"/>
<dbReference type="KEGG" id="gji:H1R19_16710"/>
<keyword evidence="12" id="KW-1185">Reference proteome</keyword>
<dbReference type="InterPro" id="IPR011014">
    <property type="entry name" value="MscS_channel_TM-2"/>
</dbReference>
<evidence type="ECO:0000256" key="1">
    <source>
        <dbReference type="ARBA" id="ARBA00004651"/>
    </source>
</evidence>
<evidence type="ECO:0000256" key="8">
    <source>
        <dbReference type="SAM" id="Phobius"/>
    </source>
</evidence>
<dbReference type="Gene3D" id="2.30.30.60">
    <property type="match status" value="1"/>
</dbReference>
<dbReference type="InterPro" id="IPR010920">
    <property type="entry name" value="LSM_dom_sf"/>
</dbReference>
<dbReference type="InterPro" id="IPR045276">
    <property type="entry name" value="YbiO_bact"/>
</dbReference>
<dbReference type="Pfam" id="PF00924">
    <property type="entry name" value="MS_channel_2nd"/>
    <property type="match status" value="1"/>
</dbReference>
<evidence type="ECO:0000256" key="7">
    <source>
        <dbReference type="SAM" id="MobiDB-lite"/>
    </source>
</evidence>
<organism evidence="11 12">
    <name type="scientific">Gordonia jinghuaiqii</name>
    <dbReference type="NCBI Taxonomy" id="2758710"/>
    <lineage>
        <taxon>Bacteria</taxon>
        <taxon>Bacillati</taxon>
        <taxon>Actinomycetota</taxon>
        <taxon>Actinomycetes</taxon>
        <taxon>Mycobacteriales</taxon>
        <taxon>Gordoniaceae</taxon>
        <taxon>Gordonia</taxon>
    </lineage>
</organism>
<dbReference type="AlphaFoldDB" id="A0A7D7QYS4"/>
<dbReference type="SUPFAM" id="SSF82861">
    <property type="entry name" value="Mechanosensitive channel protein MscS (YggB), transmembrane region"/>
    <property type="match status" value="1"/>
</dbReference>
<dbReference type="PANTHER" id="PTHR30460:SF0">
    <property type="entry name" value="MODERATE CONDUCTANCE MECHANOSENSITIVE CHANNEL YBIO"/>
    <property type="match status" value="1"/>
</dbReference>
<dbReference type="SUPFAM" id="SSF50182">
    <property type="entry name" value="Sm-like ribonucleoproteins"/>
    <property type="match status" value="1"/>
</dbReference>
<dbReference type="FunFam" id="2.30.30.60:FF:000001">
    <property type="entry name" value="MscS Mechanosensitive ion channel"/>
    <property type="match status" value="1"/>
</dbReference>
<sequence length="320" mass="34192">MIAPHGSLLLAAAPSPTELLLGRVYVWLATSGLEIVIWILGAVLLARLIRWGADKYASRVESQFSTSDLIVQTEDAKHRRALVDVVAWTLIVVIAIIVILHGLSVFGIPLSGLTGPTAVIGAALGFGAQRVVQDILAGFFVVAEKQYGYGDVVDLTVTGNAPAEGTVEDVTLRVTKLRTSEGEVITVPNGQIIKATNLSKDWARAVVDVPVPSAADIGLVNDTLDRVGREFYALPRWHDLLLDAPSALGVISLELDAITVRMVTRTLPGKQFEVGRALRVHIIRALAREGINVPARDIQSAGGPPATQTEPTNRDRDGGE</sequence>
<feature type="domain" description="Mechanosensitive ion channel MscS C-terminal" evidence="10">
    <location>
        <begin position="206"/>
        <end position="292"/>
    </location>
</feature>
<evidence type="ECO:0000259" key="9">
    <source>
        <dbReference type="Pfam" id="PF00924"/>
    </source>
</evidence>
<evidence type="ECO:0000256" key="4">
    <source>
        <dbReference type="ARBA" id="ARBA00022692"/>
    </source>
</evidence>
<dbReference type="EMBL" id="CP059491">
    <property type="protein sequence ID" value="QMT00531.1"/>
    <property type="molecule type" value="Genomic_DNA"/>
</dbReference>
<evidence type="ECO:0000256" key="5">
    <source>
        <dbReference type="ARBA" id="ARBA00022989"/>
    </source>
</evidence>
<feature type="transmembrane region" description="Helical" evidence="8">
    <location>
        <begin position="24"/>
        <end position="49"/>
    </location>
</feature>
<dbReference type="Proteomes" id="UP000515663">
    <property type="component" value="Chromosome"/>
</dbReference>
<protein>
    <submittedName>
        <fullName evidence="11">Mechanosensitive ion channel family protein</fullName>
    </submittedName>
</protein>
<evidence type="ECO:0000256" key="6">
    <source>
        <dbReference type="ARBA" id="ARBA00023136"/>
    </source>
</evidence>
<dbReference type="RefSeq" id="WP_188327409.1">
    <property type="nucleotide sequence ID" value="NZ_CP059491.1"/>
</dbReference>
<dbReference type="PANTHER" id="PTHR30460">
    <property type="entry name" value="MODERATE CONDUCTANCE MECHANOSENSITIVE CHANNEL YBIO"/>
    <property type="match status" value="1"/>
</dbReference>
<evidence type="ECO:0000313" key="12">
    <source>
        <dbReference type="Proteomes" id="UP000515663"/>
    </source>
</evidence>